<dbReference type="Gene3D" id="3.40.50.300">
    <property type="entry name" value="P-loop containing nucleotide triphosphate hydrolases"/>
    <property type="match status" value="2"/>
</dbReference>
<keyword evidence="6 10" id="KW-0067">ATP-binding</keyword>
<dbReference type="PROSITE" id="PS00211">
    <property type="entry name" value="ABC_TRANSPORTER_1"/>
    <property type="match status" value="2"/>
</dbReference>
<dbReference type="PANTHER" id="PTHR43297">
    <property type="entry name" value="OLIGOPEPTIDE TRANSPORT ATP-BINDING PROTEIN APPD"/>
    <property type="match status" value="1"/>
</dbReference>
<sequence length="596" mass="63770">MSTRPDASEHGDEDSAAVLEIADLRVRFETDEDEVLAVDGASFEVHQAEVVAVVGESGSGKSMTAMSILGIAPEDARITGSIRVRGADDRLVEVLGDGPSPLPELRGRRVSMIFQDPTASLDPVFSIGFQLAEVVRRAAPGTSRREVRERSLELLREVDIPDPEGALRRYPHQLSGGQCQRVMIAMALASRPDLLIADEPTTALDVTVQAEVLDVLRRLRESTGTAVLLITHDMGVVADLADAVVVLKDGKVVEQGPVRQVLGSPREEYTRTLLEAVPRLEIDERPGREPAPHREPGGEDPGTTEGPSQGATGDSHEGAGRAGSAGDPDAALSIRDLCVDYGRGARRSRAVDGVGLDVAPGEILGLVGESGSGKTTIGRAIVGLVPVAQGSILVEGRDVVTAGRVERRAMRRRVGVVFQSPRSSLNPRYTVERTVTEPLVKILGLSGEQLEERTSRLLAGVGLDDSWRHRRPHQLSGGQCQRVAIARALALDPALLIADEPTSALDVSVQAQVLDVFRELQESLGFGCLFITHDLAVVDQLCGRVAVMRSGALVETDDSARVLHDPTQEYTRRLIAAAPVADPDLQADRRARRSAA</sequence>
<dbReference type="CDD" id="cd03257">
    <property type="entry name" value="ABC_NikE_OppD_transporters"/>
    <property type="match status" value="2"/>
</dbReference>
<dbReference type="NCBIfam" id="NF008453">
    <property type="entry name" value="PRK11308.1"/>
    <property type="match status" value="2"/>
</dbReference>
<dbReference type="Pfam" id="PF00005">
    <property type="entry name" value="ABC_tran"/>
    <property type="match status" value="2"/>
</dbReference>
<evidence type="ECO:0000256" key="5">
    <source>
        <dbReference type="ARBA" id="ARBA00022741"/>
    </source>
</evidence>
<dbReference type="EMBL" id="CP097218">
    <property type="protein sequence ID" value="UQN29289.1"/>
    <property type="molecule type" value="Genomic_DNA"/>
</dbReference>
<keyword evidence="5" id="KW-0547">Nucleotide-binding</keyword>
<dbReference type="PROSITE" id="PS50893">
    <property type="entry name" value="ABC_TRANSPORTER_2"/>
    <property type="match status" value="2"/>
</dbReference>
<dbReference type="Proteomes" id="UP001055868">
    <property type="component" value="Chromosome"/>
</dbReference>
<evidence type="ECO:0000256" key="7">
    <source>
        <dbReference type="ARBA" id="ARBA00023136"/>
    </source>
</evidence>
<dbReference type="PANTHER" id="PTHR43297:SF2">
    <property type="entry name" value="DIPEPTIDE TRANSPORT ATP-BINDING PROTEIN DPPD"/>
    <property type="match status" value="1"/>
</dbReference>
<feature type="domain" description="ABC transporter" evidence="9">
    <location>
        <begin position="19"/>
        <end position="274"/>
    </location>
</feature>
<evidence type="ECO:0000313" key="10">
    <source>
        <dbReference type="EMBL" id="UQN29289.1"/>
    </source>
</evidence>
<dbReference type="Pfam" id="PF08352">
    <property type="entry name" value="oligo_HPY"/>
    <property type="match status" value="2"/>
</dbReference>
<dbReference type="NCBIfam" id="NF007739">
    <property type="entry name" value="PRK10419.1"/>
    <property type="match status" value="2"/>
</dbReference>
<keyword evidence="7" id="KW-0472">Membrane</keyword>
<dbReference type="InterPro" id="IPR003593">
    <property type="entry name" value="AAA+_ATPase"/>
</dbReference>
<evidence type="ECO:0000256" key="1">
    <source>
        <dbReference type="ARBA" id="ARBA00004202"/>
    </source>
</evidence>
<feature type="region of interest" description="Disordered" evidence="8">
    <location>
        <begin position="275"/>
        <end position="328"/>
    </location>
</feature>
<feature type="compositionally biased region" description="Basic and acidic residues" evidence="8">
    <location>
        <begin position="278"/>
        <end position="297"/>
    </location>
</feature>
<comment type="similarity">
    <text evidence="2">Belongs to the ABC transporter superfamily.</text>
</comment>
<dbReference type="SMART" id="SM00382">
    <property type="entry name" value="AAA"/>
    <property type="match status" value="2"/>
</dbReference>
<dbReference type="InterPro" id="IPR050388">
    <property type="entry name" value="ABC_Ni/Peptide_Import"/>
</dbReference>
<evidence type="ECO:0000313" key="11">
    <source>
        <dbReference type="Proteomes" id="UP001055868"/>
    </source>
</evidence>
<organism evidence="10 11">
    <name type="scientific">Brachybacterium kimchii</name>
    <dbReference type="NCBI Taxonomy" id="2942909"/>
    <lineage>
        <taxon>Bacteria</taxon>
        <taxon>Bacillati</taxon>
        <taxon>Actinomycetota</taxon>
        <taxon>Actinomycetes</taxon>
        <taxon>Micrococcales</taxon>
        <taxon>Dermabacteraceae</taxon>
        <taxon>Brachybacterium</taxon>
    </lineage>
</organism>
<evidence type="ECO:0000256" key="2">
    <source>
        <dbReference type="ARBA" id="ARBA00005417"/>
    </source>
</evidence>
<name>A0ABY4N565_9MICO</name>
<evidence type="ECO:0000256" key="3">
    <source>
        <dbReference type="ARBA" id="ARBA00022448"/>
    </source>
</evidence>
<evidence type="ECO:0000256" key="8">
    <source>
        <dbReference type="SAM" id="MobiDB-lite"/>
    </source>
</evidence>
<evidence type="ECO:0000256" key="6">
    <source>
        <dbReference type="ARBA" id="ARBA00022840"/>
    </source>
</evidence>
<accession>A0ABY4N565</accession>
<protein>
    <submittedName>
        <fullName evidence="10">ABC transporter ATP-binding protein</fullName>
    </submittedName>
</protein>
<reference evidence="10" key="1">
    <citation type="submission" date="2022-05" db="EMBL/GenBank/DDBJ databases">
        <title>Genomic analysis of Brachybacterium sp. CBA3104.</title>
        <authorList>
            <person name="Roh S.W."/>
            <person name="Kim Y.B."/>
            <person name="Kim Y."/>
        </authorList>
    </citation>
    <scope>NUCLEOTIDE SEQUENCE</scope>
    <source>
        <strain evidence="10">CBA3104</strain>
    </source>
</reference>
<keyword evidence="11" id="KW-1185">Reference proteome</keyword>
<dbReference type="GO" id="GO:0005524">
    <property type="term" value="F:ATP binding"/>
    <property type="evidence" value="ECO:0007669"/>
    <property type="project" value="UniProtKB-KW"/>
</dbReference>
<evidence type="ECO:0000256" key="4">
    <source>
        <dbReference type="ARBA" id="ARBA00022475"/>
    </source>
</evidence>
<keyword evidence="3" id="KW-0813">Transport</keyword>
<evidence type="ECO:0000259" key="9">
    <source>
        <dbReference type="PROSITE" id="PS50893"/>
    </source>
</evidence>
<dbReference type="InterPro" id="IPR017871">
    <property type="entry name" value="ABC_transporter-like_CS"/>
</dbReference>
<keyword evidence="4" id="KW-1003">Cell membrane</keyword>
<feature type="domain" description="ABC transporter" evidence="9">
    <location>
        <begin position="332"/>
        <end position="575"/>
    </location>
</feature>
<dbReference type="InterPro" id="IPR027417">
    <property type="entry name" value="P-loop_NTPase"/>
</dbReference>
<dbReference type="SUPFAM" id="SSF52540">
    <property type="entry name" value="P-loop containing nucleoside triphosphate hydrolases"/>
    <property type="match status" value="2"/>
</dbReference>
<proteinExistence type="inferred from homology"/>
<comment type="subcellular location">
    <subcellularLocation>
        <location evidence="1">Cell membrane</location>
        <topology evidence="1">Peripheral membrane protein</topology>
    </subcellularLocation>
</comment>
<dbReference type="RefSeq" id="WP_249478491.1">
    <property type="nucleotide sequence ID" value="NZ_CP097218.1"/>
</dbReference>
<gene>
    <name evidence="10" type="ORF">M4486_16895</name>
</gene>
<dbReference type="InterPro" id="IPR013563">
    <property type="entry name" value="Oligopep_ABC_C"/>
</dbReference>
<dbReference type="InterPro" id="IPR003439">
    <property type="entry name" value="ABC_transporter-like_ATP-bd"/>
</dbReference>